<organism evidence="1 2">
    <name type="scientific">Nonlabens mediterrranea</name>
    <dbReference type="NCBI Taxonomy" id="1419947"/>
    <lineage>
        <taxon>Bacteria</taxon>
        <taxon>Pseudomonadati</taxon>
        <taxon>Bacteroidota</taxon>
        <taxon>Flavobacteriia</taxon>
        <taxon>Flavobacteriales</taxon>
        <taxon>Flavobacteriaceae</taxon>
        <taxon>Nonlabens</taxon>
    </lineage>
</organism>
<dbReference type="Proteomes" id="UP001194729">
    <property type="component" value="Unassembled WGS sequence"/>
</dbReference>
<sequence>MNRNQIKKEFQENFRELRKILNSWELIPGSPSDEFDSINHQILSHLYKGADFEKVSRVLDSELTVTYGLSTDLKDAEKITDEIMEWWNFKIKENFR</sequence>
<accession>A0ABS0A222</accession>
<dbReference type="EMBL" id="JADKYU010000181">
    <property type="protein sequence ID" value="MBF4983380.1"/>
    <property type="molecule type" value="Genomic_DNA"/>
</dbReference>
<evidence type="ECO:0000313" key="2">
    <source>
        <dbReference type="Proteomes" id="UP001194729"/>
    </source>
</evidence>
<proteinExistence type="predicted"/>
<reference evidence="1 2" key="1">
    <citation type="submission" date="2020-11" db="EMBL/GenBank/DDBJ databases">
        <title>P. mediterranea TC4 genome.</title>
        <authorList>
            <person name="Molmeret M."/>
        </authorList>
    </citation>
    <scope>NUCLEOTIDE SEQUENCE [LARGE SCALE GENOMIC DNA]</scope>
    <source>
        <strain evidence="1 2">TC4</strain>
    </source>
</reference>
<comment type="caution">
    <text evidence="1">The sequence shown here is derived from an EMBL/GenBank/DDBJ whole genome shotgun (WGS) entry which is preliminary data.</text>
</comment>
<keyword evidence="2" id="KW-1185">Reference proteome</keyword>
<evidence type="ECO:0000313" key="1">
    <source>
        <dbReference type="EMBL" id="MBF4983380.1"/>
    </source>
</evidence>
<protein>
    <submittedName>
        <fullName evidence="1">Uncharacterized protein</fullName>
    </submittedName>
</protein>
<name>A0ABS0A222_9FLAO</name>
<gene>
    <name evidence="1" type="ORF">FNJ87_03205</name>
</gene>